<dbReference type="EMBL" id="JACYGY010000001">
    <property type="protein sequence ID" value="MBE9460700.1"/>
    <property type="molecule type" value="Genomic_DNA"/>
</dbReference>
<dbReference type="PANTHER" id="PTHR41317:SF1">
    <property type="entry name" value="PD-(D_E)XK NUCLEASE FAMILY TRANSPOSASE"/>
    <property type="match status" value="1"/>
</dbReference>
<dbReference type="InterPro" id="IPR010106">
    <property type="entry name" value="RpnA"/>
</dbReference>
<sequence>MLPIGRFIDPFTDFGFKRLFGSEPNKDLLIDFLNQIMGEEKQIVDLTYNQTEHFGHSDENRKVIFDLLCTGSNGEQFIIEMQRIRQEYFKDRSLYYTSSLITQQAPKGGPKWNYHLKPVYLIGLMDFSFDETHSEQYLHRVQLMKSDTFEIFYDKLGFVFIEIPKFLKKGNELHSELDNWLFLLKNMSRLDKIPVFLRKPVFSKLFNIAEVSNLTGKEKMAYDESLKIKWDNYNGMDYAVKQERAAALREGKEESQKQIALAMKKKGMEISLIQELTGLSKNEIEKL</sequence>
<dbReference type="NCBIfam" id="TIGR01784">
    <property type="entry name" value="T_den_put_tspse"/>
    <property type="match status" value="1"/>
</dbReference>
<organism evidence="1 2">
    <name type="scientific">Dyadobacter subterraneus</name>
    <dbReference type="NCBI Taxonomy" id="2773304"/>
    <lineage>
        <taxon>Bacteria</taxon>
        <taxon>Pseudomonadati</taxon>
        <taxon>Bacteroidota</taxon>
        <taxon>Cytophagia</taxon>
        <taxon>Cytophagales</taxon>
        <taxon>Spirosomataceae</taxon>
        <taxon>Dyadobacter</taxon>
    </lineage>
</organism>
<reference evidence="2" key="1">
    <citation type="submission" date="2023-07" db="EMBL/GenBank/DDBJ databases">
        <title>Dyadobacter sp. nov 'subterranea' isolated from contaminted grondwater.</title>
        <authorList>
            <person name="Szabo I."/>
            <person name="Al-Omari J."/>
            <person name="Szerdahelyi S.G."/>
            <person name="Rado J."/>
        </authorList>
    </citation>
    <scope>NUCLEOTIDE SEQUENCE [LARGE SCALE GENOMIC DNA]</scope>
    <source>
        <strain evidence="2">UP-52</strain>
    </source>
</reference>
<keyword evidence="2" id="KW-1185">Reference proteome</keyword>
<dbReference type="Pfam" id="PF12784">
    <property type="entry name" value="PDDEXK_2"/>
    <property type="match status" value="1"/>
</dbReference>
<proteinExistence type="predicted"/>
<dbReference type="Proteomes" id="UP000634134">
    <property type="component" value="Unassembled WGS sequence"/>
</dbReference>
<accession>A0ABR9W5H2</accession>
<dbReference type="PANTHER" id="PTHR41317">
    <property type="entry name" value="PD-(D_E)XK NUCLEASE FAMILY TRANSPOSASE"/>
    <property type="match status" value="1"/>
</dbReference>
<evidence type="ECO:0000313" key="1">
    <source>
        <dbReference type="EMBL" id="MBE9460700.1"/>
    </source>
</evidence>
<comment type="caution">
    <text evidence="1">The sequence shown here is derived from an EMBL/GenBank/DDBJ whole genome shotgun (WGS) entry which is preliminary data.</text>
</comment>
<gene>
    <name evidence="1" type="ORF">IEE83_02290</name>
</gene>
<protein>
    <submittedName>
        <fullName evidence="1">PD-(D/E)XK nuclease family transposase</fullName>
    </submittedName>
</protein>
<name>A0ABR9W5H2_9BACT</name>
<evidence type="ECO:0000313" key="2">
    <source>
        <dbReference type="Proteomes" id="UP000634134"/>
    </source>
</evidence>